<gene>
    <name evidence="2" type="ORF">HNR68_000712</name>
</gene>
<dbReference type="RefSeq" id="WP_179717602.1">
    <property type="nucleotide sequence ID" value="NZ_BAABFH010000001.1"/>
</dbReference>
<evidence type="ECO:0000256" key="1">
    <source>
        <dbReference type="SAM" id="MobiDB-lite"/>
    </source>
</evidence>
<proteinExistence type="predicted"/>
<comment type="caution">
    <text evidence="2">The sequence shown here is derived from an EMBL/GenBank/DDBJ whole genome shotgun (WGS) entry which is preliminary data.</text>
</comment>
<keyword evidence="3" id="KW-1185">Reference proteome</keyword>
<dbReference type="EMBL" id="JACCFJ010000001">
    <property type="protein sequence ID" value="NYI82082.1"/>
    <property type="molecule type" value="Genomic_DNA"/>
</dbReference>
<organism evidence="2 3">
    <name type="scientific">Saccharopolyspora hordei</name>
    <dbReference type="NCBI Taxonomy" id="1838"/>
    <lineage>
        <taxon>Bacteria</taxon>
        <taxon>Bacillati</taxon>
        <taxon>Actinomycetota</taxon>
        <taxon>Actinomycetes</taxon>
        <taxon>Pseudonocardiales</taxon>
        <taxon>Pseudonocardiaceae</taxon>
        <taxon>Saccharopolyspora</taxon>
    </lineage>
</organism>
<sequence length="55" mass="5903">MGGSEARRRSAPRGGGDEPTAEDLAELARIVRTLGDALTRAERDTMEAWASTRTS</sequence>
<dbReference type="AlphaFoldDB" id="A0A853ACB2"/>
<protein>
    <submittedName>
        <fullName evidence="2">Uncharacterized protein</fullName>
    </submittedName>
</protein>
<dbReference type="Proteomes" id="UP000587002">
    <property type="component" value="Unassembled WGS sequence"/>
</dbReference>
<feature type="region of interest" description="Disordered" evidence="1">
    <location>
        <begin position="1"/>
        <end position="24"/>
    </location>
</feature>
<accession>A0A853ACB2</accession>
<reference evidence="2 3" key="1">
    <citation type="submission" date="2020-07" db="EMBL/GenBank/DDBJ databases">
        <title>Sequencing the genomes of 1000 actinobacteria strains.</title>
        <authorList>
            <person name="Klenk H.-P."/>
        </authorList>
    </citation>
    <scope>NUCLEOTIDE SEQUENCE [LARGE SCALE GENOMIC DNA]</scope>
    <source>
        <strain evidence="2 3">DSM 44065</strain>
    </source>
</reference>
<evidence type="ECO:0000313" key="2">
    <source>
        <dbReference type="EMBL" id="NYI82082.1"/>
    </source>
</evidence>
<name>A0A853ACB2_9PSEU</name>
<evidence type="ECO:0000313" key="3">
    <source>
        <dbReference type="Proteomes" id="UP000587002"/>
    </source>
</evidence>